<feature type="compositionally biased region" description="Pro residues" evidence="1">
    <location>
        <begin position="326"/>
        <end position="354"/>
    </location>
</feature>
<feature type="compositionally biased region" description="Polar residues" evidence="1">
    <location>
        <begin position="169"/>
        <end position="185"/>
    </location>
</feature>
<dbReference type="EMBL" id="MU151076">
    <property type="protein sequence ID" value="KAF9452036.1"/>
    <property type="molecule type" value="Genomic_DNA"/>
</dbReference>
<evidence type="ECO:0000313" key="3">
    <source>
        <dbReference type="Proteomes" id="UP000807342"/>
    </source>
</evidence>
<feature type="compositionally biased region" description="Low complexity" evidence="1">
    <location>
        <begin position="60"/>
        <end position="72"/>
    </location>
</feature>
<evidence type="ECO:0000256" key="1">
    <source>
        <dbReference type="SAM" id="MobiDB-lite"/>
    </source>
</evidence>
<reference evidence="2" key="1">
    <citation type="submission" date="2020-11" db="EMBL/GenBank/DDBJ databases">
        <authorList>
            <consortium name="DOE Joint Genome Institute"/>
            <person name="Ahrendt S."/>
            <person name="Riley R."/>
            <person name="Andreopoulos W."/>
            <person name="Labutti K."/>
            <person name="Pangilinan J."/>
            <person name="Ruiz-Duenas F.J."/>
            <person name="Barrasa J.M."/>
            <person name="Sanchez-Garcia M."/>
            <person name="Camarero S."/>
            <person name="Miyauchi S."/>
            <person name="Serrano A."/>
            <person name="Linde D."/>
            <person name="Babiker R."/>
            <person name="Drula E."/>
            <person name="Ayuso-Fernandez I."/>
            <person name="Pacheco R."/>
            <person name="Padilla G."/>
            <person name="Ferreira P."/>
            <person name="Barriuso J."/>
            <person name="Kellner H."/>
            <person name="Castanera R."/>
            <person name="Alfaro M."/>
            <person name="Ramirez L."/>
            <person name="Pisabarro A.G."/>
            <person name="Kuo A."/>
            <person name="Tritt A."/>
            <person name="Lipzen A."/>
            <person name="He G."/>
            <person name="Yan M."/>
            <person name="Ng V."/>
            <person name="Cullen D."/>
            <person name="Martin F."/>
            <person name="Rosso M.-N."/>
            <person name="Henrissat B."/>
            <person name="Hibbett D."/>
            <person name="Martinez A.T."/>
            <person name="Grigoriev I.V."/>
        </authorList>
    </citation>
    <scope>NUCLEOTIDE SEQUENCE</scope>
    <source>
        <strain evidence="2">MF-IS2</strain>
    </source>
</reference>
<feature type="compositionally biased region" description="Pro residues" evidence="1">
    <location>
        <begin position="416"/>
        <end position="429"/>
    </location>
</feature>
<feature type="region of interest" description="Disordered" evidence="1">
    <location>
        <begin position="15"/>
        <end position="72"/>
    </location>
</feature>
<keyword evidence="3" id="KW-1185">Reference proteome</keyword>
<feature type="compositionally biased region" description="Polar residues" evidence="1">
    <location>
        <begin position="261"/>
        <end position="273"/>
    </location>
</feature>
<proteinExistence type="predicted"/>
<evidence type="ECO:0000313" key="2">
    <source>
        <dbReference type="EMBL" id="KAF9452036.1"/>
    </source>
</evidence>
<sequence length="474" mass="50423">MFAGKVYLELTFWSNAPPPEKKVTPKPPKANKQYGGPGSFVPSGESPSRIGPSGSPYGHSRPPSDSAAVAVPSSLRASNSLAKLDLYVPPYERPGAAVIDQVASEFSDLGISQQSRRESFPPVQYAYVPPPTNPYLGEGYQYDANQPPAPPRSSRHSSIPVSSSGFMPLNNSPSTFSSPAHTTDTYLPPLSHTPAPYNSAIYPLPTNYLPSPTPLPVPPNTASYVPPSTPVPFPSQPFPTPQTHQYIPYPPPTPVPPQQYSSPATQAQPQMQNGIAYPAYTPAPSSSHEALSASTSTSNLSGTPRPLPPQPQIVYASPLPVAPQEGAPPPPPPLTLPPPPPPPMQYTQVPPPVTQPQGYPVNGVPPVPPPPPLTSQVPPRRRASLPVPPLAYSPQQLPYQPPPPPPLPVQGSEPYLPGPIPPPPPPPQQPYAEPQIFNPGLPPKPPAQIHDDTQWQSAGVGQEYPSTHYVPNYA</sequence>
<feature type="compositionally biased region" description="Pro residues" evidence="1">
    <location>
        <begin position="399"/>
        <end position="408"/>
    </location>
</feature>
<feature type="compositionally biased region" description="Pro residues" evidence="1">
    <location>
        <begin position="228"/>
        <end position="240"/>
    </location>
</feature>
<feature type="region of interest" description="Disordered" evidence="1">
    <location>
        <begin position="109"/>
        <end position="189"/>
    </location>
</feature>
<name>A0A9P5XLR4_9AGAR</name>
<organism evidence="2 3">
    <name type="scientific">Macrolepiota fuliginosa MF-IS2</name>
    <dbReference type="NCBI Taxonomy" id="1400762"/>
    <lineage>
        <taxon>Eukaryota</taxon>
        <taxon>Fungi</taxon>
        <taxon>Dikarya</taxon>
        <taxon>Basidiomycota</taxon>
        <taxon>Agaricomycotina</taxon>
        <taxon>Agaricomycetes</taxon>
        <taxon>Agaricomycetidae</taxon>
        <taxon>Agaricales</taxon>
        <taxon>Agaricineae</taxon>
        <taxon>Agaricaceae</taxon>
        <taxon>Macrolepiota</taxon>
    </lineage>
</organism>
<feature type="region of interest" description="Disordered" evidence="1">
    <location>
        <begin position="228"/>
        <end position="474"/>
    </location>
</feature>
<dbReference type="AlphaFoldDB" id="A0A9P5XLR4"/>
<feature type="compositionally biased region" description="Pro residues" evidence="1">
    <location>
        <begin position="248"/>
        <end position="257"/>
    </location>
</feature>
<feature type="compositionally biased region" description="Pro residues" evidence="1">
    <location>
        <begin position="363"/>
        <end position="373"/>
    </location>
</feature>
<gene>
    <name evidence="2" type="ORF">P691DRAFT_276858</name>
</gene>
<protein>
    <submittedName>
        <fullName evidence="2">Uncharacterized protein</fullName>
    </submittedName>
</protein>
<dbReference type="Proteomes" id="UP000807342">
    <property type="component" value="Unassembled WGS sequence"/>
</dbReference>
<comment type="caution">
    <text evidence="2">The sequence shown here is derived from an EMBL/GenBank/DDBJ whole genome shotgun (WGS) entry which is preliminary data.</text>
</comment>
<accession>A0A9P5XLR4</accession>
<feature type="compositionally biased region" description="Low complexity" evidence="1">
    <location>
        <begin position="285"/>
        <end position="301"/>
    </location>
</feature>